<gene>
    <name evidence="1" type="ORF">IC617_03240</name>
</gene>
<comment type="caution">
    <text evidence="1">The sequence shown here is derived from an EMBL/GenBank/DDBJ whole genome shotgun (WGS) entry which is preliminary data.</text>
</comment>
<dbReference type="NCBIfam" id="TIGR01537">
    <property type="entry name" value="portal_HK97"/>
    <property type="match status" value="1"/>
</dbReference>
<evidence type="ECO:0000313" key="2">
    <source>
        <dbReference type="Proteomes" id="UP000638014"/>
    </source>
</evidence>
<sequence length="346" mass="38013">MWPFKQKETRSAYTLPELEALLGTANSRSGVAVDSSTAQALTAVFSAVSFISKGVAGYPLSASTNALDDVLNQSPDGVMTAYHWRSAVMQNLLLTGNAYSRLRWKRTGQLDKVEFLHSSRVSTVIEPPHKLKGYLVDGKPVGRSNMLHFKINAYDGLVGKSPIGVCRESVGLGLAQQNQAADQVKNGLRPNGIIEFPAALGATAGQKFRESLSKRTSGDTLILEGGGSWKSIALSNVDAEFLESRRFSVDEVARMFNLDKIWLQNSQHGARYDELGASQKSLLTNTLQPYMIELESELSLKLGQPIAFNLSEIQRLDVKTRYEAYKAAIDAQILSPEEVRQREGFK</sequence>
<name>A0A8J6QHD1_9GAMM</name>
<organism evidence="1 2">
    <name type="scientific">Neiella litorisoli</name>
    <dbReference type="NCBI Taxonomy" id="2771431"/>
    <lineage>
        <taxon>Bacteria</taxon>
        <taxon>Pseudomonadati</taxon>
        <taxon>Pseudomonadota</taxon>
        <taxon>Gammaproteobacteria</taxon>
        <taxon>Alteromonadales</taxon>
        <taxon>Echinimonadaceae</taxon>
        <taxon>Neiella</taxon>
    </lineage>
</organism>
<keyword evidence="2" id="KW-1185">Reference proteome</keyword>
<dbReference type="AlphaFoldDB" id="A0A8J6QHD1"/>
<dbReference type="EMBL" id="JACXAF010000003">
    <property type="protein sequence ID" value="MBD1388433.1"/>
    <property type="molecule type" value="Genomic_DNA"/>
</dbReference>
<protein>
    <submittedName>
        <fullName evidence="1">Phage portal protein</fullName>
    </submittedName>
</protein>
<dbReference type="Pfam" id="PF04860">
    <property type="entry name" value="Phage_portal"/>
    <property type="match status" value="1"/>
</dbReference>
<accession>A0A8J6QHD1</accession>
<proteinExistence type="predicted"/>
<dbReference type="InterPro" id="IPR006944">
    <property type="entry name" value="Phage/GTA_portal"/>
</dbReference>
<evidence type="ECO:0000313" key="1">
    <source>
        <dbReference type="EMBL" id="MBD1388433.1"/>
    </source>
</evidence>
<dbReference type="Proteomes" id="UP000638014">
    <property type="component" value="Unassembled WGS sequence"/>
</dbReference>
<dbReference type="InterPro" id="IPR006427">
    <property type="entry name" value="Portal_HK97"/>
</dbReference>
<dbReference type="RefSeq" id="WP_191143539.1">
    <property type="nucleotide sequence ID" value="NZ_JACXAF010000003.1"/>
</dbReference>
<reference evidence="1" key="1">
    <citation type="submission" date="2020-09" db="EMBL/GenBank/DDBJ databases">
        <title>A novel bacterium of genus Neiella, isolated from South China Sea.</title>
        <authorList>
            <person name="Huang H."/>
            <person name="Mo K."/>
            <person name="Hu Y."/>
        </authorList>
    </citation>
    <scope>NUCLEOTIDE SEQUENCE</scope>
    <source>
        <strain evidence="1">HB171785</strain>
    </source>
</reference>